<dbReference type="FunFam" id="2.60.40.60:FF:000033">
    <property type="entry name" value="FAT atypical cadherin 1"/>
    <property type="match status" value="1"/>
</dbReference>
<evidence type="ECO:0000259" key="19">
    <source>
        <dbReference type="PROSITE" id="PS50268"/>
    </source>
</evidence>
<dbReference type="CDD" id="cd00054">
    <property type="entry name" value="EGF_CA"/>
    <property type="match status" value="2"/>
</dbReference>
<feature type="domain" description="Cadherin" evidence="19">
    <location>
        <begin position="3107"/>
        <end position="3211"/>
    </location>
</feature>
<protein>
    <submittedName>
        <fullName evidence="20">FAT atypical cadherin 1</fullName>
    </submittedName>
</protein>
<feature type="domain" description="Cadherin" evidence="19">
    <location>
        <begin position="1878"/>
        <end position="1966"/>
    </location>
</feature>
<dbReference type="Ensembl" id="ENSEBUT00000002783.1">
    <property type="protein sequence ID" value="ENSEBUP00000002430.1"/>
    <property type="gene ID" value="ENSEBUG00000001668.1"/>
</dbReference>
<dbReference type="Proteomes" id="UP000694388">
    <property type="component" value="Unplaced"/>
</dbReference>
<dbReference type="FunFam" id="2.60.40.60:FF:000084">
    <property type="entry name" value="FAT atypical cadherin 3"/>
    <property type="match status" value="1"/>
</dbReference>
<dbReference type="SUPFAM" id="SSF49313">
    <property type="entry name" value="Cadherin-like"/>
    <property type="match status" value="34"/>
</dbReference>
<dbReference type="SMART" id="SM00282">
    <property type="entry name" value="LamG"/>
    <property type="match status" value="1"/>
</dbReference>
<feature type="domain" description="Cadherin" evidence="19">
    <location>
        <begin position="468"/>
        <end position="573"/>
    </location>
</feature>
<dbReference type="PROSITE" id="PS00232">
    <property type="entry name" value="CADHERIN_1"/>
    <property type="match status" value="10"/>
</dbReference>
<keyword evidence="2 13" id="KW-0245">EGF-like domain</keyword>
<dbReference type="PROSITE" id="PS50026">
    <property type="entry name" value="EGF_3"/>
    <property type="match status" value="2"/>
</dbReference>
<dbReference type="FunFam" id="2.60.40.60:FF:000066">
    <property type="entry name" value="FAT atypical cadherin 1"/>
    <property type="match status" value="1"/>
</dbReference>
<dbReference type="PANTHER" id="PTHR24026">
    <property type="entry name" value="FAT ATYPICAL CADHERIN-RELATED"/>
    <property type="match status" value="1"/>
</dbReference>
<dbReference type="FunFam" id="2.60.40.60:FF:000015">
    <property type="entry name" value="FAT atypical cadherin 1"/>
    <property type="match status" value="2"/>
</dbReference>
<dbReference type="Gene3D" id="2.10.25.10">
    <property type="entry name" value="Laminin"/>
    <property type="match status" value="2"/>
</dbReference>
<dbReference type="InterPro" id="IPR020894">
    <property type="entry name" value="Cadherin_CS"/>
</dbReference>
<organism evidence="20 21">
    <name type="scientific">Eptatretus burgeri</name>
    <name type="common">Inshore hagfish</name>
    <dbReference type="NCBI Taxonomy" id="7764"/>
    <lineage>
        <taxon>Eukaryota</taxon>
        <taxon>Metazoa</taxon>
        <taxon>Chordata</taxon>
        <taxon>Craniata</taxon>
        <taxon>Vertebrata</taxon>
        <taxon>Cyclostomata</taxon>
        <taxon>Myxini</taxon>
        <taxon>Myxiniformes</taxon>
        <taxon>Myxinidae</taxon>
        <taxon>Eptatretinae</taxon>
        <taxon>Eptatretus</taxon>
    </lineage>
</organism>
<feature type="domain" description="Cadherin" evidence="19">
    <location>
        <begin position="1962"/>
        <end position="2063"/>
    </location>
</feature>
<evidence type="ECO:0000256" key="14">
    <source>
        <dbReference type="SAM" id="MobiDB-lite"/>
    </source>
</evidence>
<feature type="domain" description="EGF-like" evidence="18">
    <location>
        <begin position="4053"/>
        <end position="4090"/>
    </location>
</feature>
<dbReference type="Pfam" id="PF00008">
    <property type="entry name" value="EGF"/>
    <property type="match status" value="1"/>
</dbReference>
<accession>A0A8C4NG34</accession>
<dbReference type="SUPFAM" id="SSF57196">
    <property type="entry name" value="EGF/Laminin"/>
    <property type="match status" value="2"/>
</dbReference>
<keyword evidence="6 12" id="KW-0106">Calcium</keyword>
<dbReference type="FunFam" id="2.60.40.60:FF:000053">
    <property type="entry name" value="FAT atypical cadherin 3"/>
    <property type="match status" value="1"/>
</dbReference>
<feature type="domain" description="Cadherin" evidence="19">
    <location>
        <begin position="1262"/>
        <end position="1429"/>
    </location>
</feature>
<dbReference type="PROSITE" id="PS50025">
    <property type="entry name" value="LAM_G_DOMAIN"/>
    <property type="match status" value="1"/>
</dbReference>
<dbReference type="GO" id="GO:0007156">
    <property type="term" value="P:homophilic cell adhesion via plasma membrane adhesion molecules"/>
    <property type="evidence" value="ECO:0007669"/>
    <property type="project" value="InterPro"/>
</dbReference>
<feature type="domain" description="Cadherin" evidence="19">
    <location>
        <begin position="1430"/>
        <end position="1536"/>
    </location>
</feature>
<feature type="domain" description="Cadherin" evidence="19">
    <location>
        <begin position="2064"/>
        <end position="2165"/>
    </location>
</feature>
<feature type="domain" description="Cadherin" evidence="19">
    <location>
        <begin position="932"/>
        <end position="1038"/>
    </location>
</feature>
<keyword evidence="8 15" id="KW-1133">Transmembrane helix</keyword>
<dbReference type="FunFam" id="2.60.40.60:FF:000013">
    <property type="entry name" value="Cadherin EGF LAG seven-pass G-type receptor"/>
    <property type="match status" value="2"/>
</dbReference>
<evidence type="ECO:0000256" key="5">
    <source>
        <dbReference type="ARBA" id="ARBA00022737"/>
    </source>
</evidence>
<dbReference type="FunFam" id="2.60.40.60:FF:000039">
    <property type="entry name" value="FAT atypical cadherin 3"/>
    <property type="match status" value="1"/>
</dbReference>
<feature type="domain" description="Cadherin" evidence="19">
    <location>
        <begin position="1593"/>
        <end position="1650"/>
    </location>
</feature>
<dbReference type="FunFam" id="2.60.40.60:FF:000020">
    <property type="entry name" value="Dachsous cadherin-related 1b"/>
    <property type="match status" value="2"/>
</dbReference>
<feature type="domain" description="Cadherin" evidence="19">
    <location>
        <begin position="2476"/>
        <end position="2580"/>
    </location>
</feature>
<dbReference type="FunFam" id="2.60.40.60:FF:000067">
    <property type="entry name" value="FAT atypical cadherin 1"/>
    <property type="match status" value="1"/>
</dbReference>
<dbReference type="FunFam" id="2.60.40.60:FF:000021">
    <property type="entry name" value="FAT atypical cadherin 1"/>
    <property type="match status" value="2"/>
</dbReference>
<feature type="disulfide bond" evidence="13">
    <location>
        <begin position="4080"/>
        <end position="4089"/>
    </location>
</feature>
<dbReference type="FunFam" id="2.60.40.60:FF:000032">
    <property type="entry name" value="FAT atypical cadherin 1"/>
    <property type="match status" value="1"/>
</dbReference>
<dbReference type="PROSITE" id="PS50268">
    <property type="entry name" value="CADHERIN_2"/>
    <property type="match status" value="32"/>
</dbReference>
<feature type="domain" description="Cadherin" evidence="19">
    <location>
        <begin position="3212"/>
        <end position="3316"/>
    </location>
</feature>
<evidence type="ECO:0000313" key="20">
    <source>
        <dbReference type="Ensembl" id="ENSEBUP00000002430.1"/>
    </source>
</evidence>
<evidence type="ECO:0000259" key="18">
    <source>
        <dbReference type="PROSITE" id="PS50026"/>
    </source>
</evidence>
<keyword evidence="4 16" id="KW-0732">Signal</keyword>
<dbReference type="CDD" id="cd00110">
    <property type="entry name" value="LamG"/>
    <property type="match status" value="1"/>
</dbReference>
<feature type="domain" description="Cadherin" evidence="19">
    <location>
        <begin position="2267"/>
        <end position="2373"/>
    </location>
</feature>
<dbReference type="FunFam" id="2.60.40.60:FF:000052">
    <property type="entry name" value="FAT atypical cadherin 1"/>
    <property type="match status" value="1"/>
</dbReference>
<dbReference type="FunFam" id="2.60.40.60:FF:000064">
    <property type="entry name" value="FAT atypical cadherin 1"/>
    <property type="match status" value="1"/>
</dbReference>
<feature type="transmembrane region" description="Helical" evidence="15">
    <location>
        <begin position="4101"/>
        <end position="4124"/>
    </location>
</feature>
<dbReference type="CDD" id="cd11304">
    <property type="entry name" value="Cadherin_repeat"/>
    <property type="match status" value="31"/>
</dbReference>
<dbReference type="FunFam" id="2.60.40.60:FF:000037">
    <property type="entry name" value="FAT atypical cadherin 1"/>
    <property type="match status" value="1"/>
</dbReference>
<feature type="domain" description="Cadherin" evidence="19">
    <location>
        <begin position="153"/>
        <end position="264"/>
    </location>
</feature>
<dbReference type="InterPro" id="IPR013320">
    <property type="entry name" value="ConA-like_dom_sf"/>
</dbReference>
<dbReference type="Gene3D" id="2.60.120.200">
    <property type="match status" value="1"/>
</dbReference>
<feature type="domain" description="Cadherin" evidence="19">
    <location>
        <begin position="2166"/>
        <end position="2266"/>
    </location>
</feature>
<feature type="domain" description="Cadherin" evidence="19">
    <location>
        <begin position="38"/>
        <end position="152"/>
    </location>
</feature>
<dbReference type="FunFam" id="2.60.40.60:FF:000065">
    <property type="entry name" value="FAT atypical cadherin 1"/>
    <property type="match status" value="1"/>
</dbReference>
<reference evidence="20" key="2">
    <citation type="submission" date="2025-09" db="UniProtKB">
        <authorList>
            <consortium name="Ensembl"/>
        </authorList>
    </citation>
    <scope>IDENTIFICATION</scope>
</reference>
<evidence type="ECO:0000313" key="21">
    <source>
        <dbReference type="Proteomes" id="UP000694388"/>
    </source>
</evidence>
<feature type="domain" description="Cadherin" evidence="19">
    <location>
        <begin position="722"/>
        <end position="826"/>
    </location>
</feature>
<dbReference type="SMART" id="SM00179">
    <property type="entry name" value="EGF_CA"/>
    <property type="match status" value="2"/>
</dbReference>
<evidence type="ECO:0000256" key="15">
    <source>
        <dbReference type="SAM" id="Phobius"/>
    </source>
</evidence>
<feature type="domain" description="Laminin G" evidence="17">
    <location>
        <begin position="3776"/>
        <end position="3964"/>
    </location>
</feature>
<dbReference type="FunFam" id="2.60.40.60:FF:000165">
    <property type="entry name" value="FAT atypical cadherin 3"/>
    <property type="match status" value="1"/>
</dbReference>
<feature type="domain" description="Cadherin" evidence="19">
    <location>
        <begin position="2796"/>
        <end position="2899"/>
    </location>
</feature>
<feature type="domain" description="Cadherin" evidence="19">
    <location>
        <begin position="2690"/>
        <end position="2795"/>
    </location>
</feature>
<dbReference type="PROSITE" id="PS01186">
    <property type="entry name" value="EGF_2"/>
    <property type="match status" value="1"/>
</dbReference>
<feature type="domain" description="Cadherin" evidence="19">
    <location>
        <begin position="3329"/>
        <end position="3415"/>
    </location>
</feature>
<keyword evidence="21" id="KW-1185">Reference proteome</keyword>
<dbReference type="Gene3D" id="2.60.40.60">
    <property type="entry name" value="Cadherins"/>
    <property type="match status" value="34"/>
</dbReference>
<feature type="domain" description="Cadherin" evidence="19">
    <location>
        <begin position="1144"/>
        <end position="1249"/>
    </location>
</feature>
<dbReference type="GO" id="GO:0009653">
    <property type="term" value="P:anatomical structure morphogenesis"/>
    <property type="evidence" value="ECO:0007669"/>
    <property type="project" value="UniProtKB-ARBA"/>
</dbReference>
<feature type="domain" description="Cadherin" evidence="19">
    <location>
        <begin position="3539"/>
        <end position="3638"/>
    </location>
</feature>
<reference evidence="20" key="1">
    <citation type="submission" date="2025-08" db="UniProtKB">
        <authorList>
            <consortium name="Ensembl"/>
        </authorList>
    </citation>
    <scope>IDENTIFICATION</scope>
</reference>
<dbReference type="InterPro" id="IPR002126">
    <property type="entry name" value="Cadherin-like_dom"/>
</dbReference>
<evidence type="ECO:0000259" key="17">
    <source>
        <dbReference type="PROSITE" id="PS50025"/>
    </source>
</evidence>
<dbReference type="InterPro" id="IPR018097">
    <property type="entry name" value="EGF_Ca-bd_CS"/>
</dbReference>
<feature type="domain" description="Cadherin" evidence="19">
    <location>
        <begin position="372"/>
        <end position="467"/>
    </location>
</feature>
<dbReference type="GO" id="GO:0005509">
    <property type="term" value="F:calcium ion binding"/>
    <property type="evidence" value="ECO:0007669"/>
    <property type="project" value="UniProtKB-UniRule"/>
</dbReference>
<evidence type="ECO:0000256" key="3">
    <source>
        <dbReference type="ARBA" id="ARBA00022692"/>
    </source>
</evidence>
<dbReference type="InterPro" id="IPR001791">
    <property type="entry name" value="Laminin_G"/>
</dbReference>
<dbReference type="InterPro" id="IPR000742">
    <property type="entry name" value="EGF"/>
</dbReference>
<feature type="region of interest" description="Disordered" evidence="14">
    <location>
        <begin position="4270"/>
        <end position="4295"/>
    </location>
</feature>
<feature type="domain" description="Cadherin" evidence="19">
    <location>
        <begin position="1749"/>
        <end position="1862"/>
    </location>
</feature>
<keyword evidence="9 15" id="KW-0472">Membrane</keyword>
<evidence type="ECO:0000256" key="6">
    <source>
        <dbReference type="ARBA" id="ARBA00022837"/>
    </source>
</evidence>
<evidence type="ECO:0000256" key="11">
    <source>
        <dbReference type="ARBA" id="ARBA00023180"/>
    </source>
</evidence>
<evidence type="ECO:0000256" key="4">
    <source>
        <dbReference type="ARBA" id="ARBA00022729"/>
    </source>
</evidence>
<evidence type="ECO:0000256" key="16">
    <source>
        <dbReference type="SAM" id="SignalP"/>
    </source>
</evidence>
<evidence type="ECO:0000256" key="1">
    <source>
        <dbReference type="ARBA" id="ARBA00004479"/>
    </source>
</evidence>
<feature type="domain" description="Cadherin" evidence="19">
    <location>
        <begin position="2900"/>
        <end position="3004"/>
    </location>
</feature>
<evidence type="ECO:0000256" key="7">
    <source>
        <dbReference type="ARBA" id="ARBA00022889"/>
    </source>
</evidence>
<feature type="region of interest" description="Disordered" evidence="14">
    <location>
        <begin position="4430"/>
        <end position="4456"/>
    </location>
</feature>
<dbReference type="FunFam" id="2.60.40.60:FF:000058">
    <property type="entry name" value="FAT atypical cadherin 3"/>
    <property type="match status" value="1"/>
</dbReference>
<feature type="region of interest" description="Disordered" evidence="14">
    <location>
        <begin position="4184"/>
        <end position="4214"/>
    </location>
</feature>
<dbReference type="SMART" id="SM00112">
    <property type="entry name" value="CA"/>
    <property type="match status" value="34"/>
</dbReference>
<feature type="domain" description="Cadherin" evidence="19">
    <location>
        <begin position="2581"/>
        <end position="2689"/>
    </location>
</feature>
<dbReference type="InterPro" id="IPR000152">
    <property type="entry name" value="EGF-type_Asp/Asn_hydroxyl_site"/>
</dbReference>
<feature type="chain" id="PRO_5034665131" evidence="16">
    <location>
        <begin position="28"/>
        <end position="4456"/>
    </location>
</feature>
<keyword evidence="10 13" id="KW-1015">Disulfide bond</keyword>
<dbReference type="SMART" id="SM00181">
    <property type="entry name" value="EGF"/>
    <property type="match status" value="2"/>
</dbReference>
<dbReference type="PROSITE" id="PS01187">
    <property type="entry name" value="EGF_CA"/>
    <property type="match status" value="1"/>
</dbReference>
<evidence type="ECO:0000256" key="12">
    <source>
        <dbReference type="PROSITE-ProRule" id="PRU00043"/>
    </source>
</evidence>
<dbReference type="FunFam" id="2.60.40.60:FF:000051">
    <property type="entry name" value="FAT atypical cadherin 1"/>
    <property type="match status" value="1"/>
</dbReference>
<dbReference type="PANTHER" id="PTHR24026:SF125">
    <property type="entry name" value="FAT-LIKE CADHERIN-RELATED TUMOR SUPPRESSOR HOMOLOG"/>
    <property type="match status" value="1"/>
</dbReference>
<keyword evidence="5" id="KW-0677">Repeat</keyword>
<dbReference type="GeneTree" id="ENSGT00940000157733"/>
<dbReference type="InterPro" id="IPR015919">
    <property type="entry name" value="Cadherin-like_sf"/>
</dbReference>
<dbReference type="PRINTS" id="PR00205">
    <property type="entry name" value="CADHERIN"/>
</dbReference>
<evidence type="ECO:0000256" key="2">
    <source>
        <dbReference type="ARBA" id="ARBA00022536"/>
    </source>
</evidence>
<feature type="compositionally biased region" description="Basic and acidic residues" evidence="14">
    <location>
        <begin position="4273"/>
        <end position="4285"/>
    </location>
</feature>
<feature type="domain" description="EGF-like" evidence="18">
    <location>
        <begin position="4014"/>
        <end position="4051"/>
    </location>
</feature>
<feature type="domain" description="Cadherin" evidence="19">
    <location>
        <begin position="3005"/>
        <end position="3106"/>
    </location>
</feature>
<comment type="caution">
    <text evidence="13">Lacks conserved residue(s) required for the propagation of feature annotation.</text>
</comment>
<dbReference type="OMA" id="RCENTYG"/>
<dbReference type="FunFam" id="2.60.40.60:FF:000059">
    <property type="entry name" value="FAT atypical cadherin 3"/>
    <property type="match status" value="1"/>
</dbReference>
<dbReference type="FunFam" id="2.60.40.60:FF:000061">
    <property type="entry name" value="FAT atypical cadherin 3"/>
    <property type="match status" value="2"/>
</dbReference>
<keyword evidence="11" id="KW-0325">Glycoprotein</keyword>
<dbReference type="InterPro" id="IPR001881">
    <property type="entry name" value="EGF-like_Ca-bd_dom"/>
</dbReference>
<dbReference type="FunFam" id="2.60.40.60:FF:000080">
    <property type="entry name" value="FAT atypical cadherin 1"/>
    <property type="match status" value="1"/>
</dbReference>
<dbReference type="Pfam" id="PF00028">
    <property type="entry name" value="Cadherin"/>
    <property type="match status" value="27"/>
</dbReference>
<evidence type="ECO:0000256" key="8">
    <source>
        <dbReference type="ARBA" id="ARBA00022989"/>
    </source>
</evidence>
<feature type="domain" description="Cadherin" evidence="19">
    <location>
        <begin position="581"/>
        <end position="720"/>
    </location>
</feature>
<comment type="subcellular location">
    <subcellularLocation>
        <location evidence="1">Membrane</location>
        <topology evidence="1">Single-pass type I membrane protein</topology>
    </subcellularLocation>
</comment>
<feature type="domain" description="Cadherin" evidence="19">
    <location>
        <begin position="1047"/>
        <end position="1143"/>
    </location>
</feature>
<evidence type="ECO:0000256" key="13">
    <source>
        <dbReference type="PROSITE-ProRule" id="PRU00076"/>
    </source>
</evidence>
<dbReference type="GO" id="GO:0005886">
    <property type="term" value="C:plasma membrane"/>
    <property type="evidence" value="ECO:0007669"/>
    <property type="project" value="InterPro"/>
</dbReference>
<feature type="domain" description="Cadherin" evidence="19">
    <location>
        <begin position="827"/>
        <end position="931"/>
    </location>
</feature>
<dbReference type="PROSITE" id="PS00022">
    <property type="entry name" value="EGF_1"/>
    <property type="match status" value="2"/>
</dbReference>
<proteinExistence type="predicted"/>
<dbReference type="FunFam" id="2.60.40.60:FF:000026">
    <property type="entry name" value="FAT atypical cadherin 1"/>
    <property type="match status" value="2"/>
</dbReference>
<feature type="domain" description="Cadherin" evidence="19">
    <location>
        <begin position="3416"/>
        <end position="3520"/>
    </location>
</feature>
<name>A0A8C4NG34_EPTBU</name>
<feature type="domain" description="Cadherin" evidence="19">
    <location>
        <begin position="1651"/>
        <end position="1748"/>
    </location>
</feature>
<feature type="signal peptide" evidence="16">
    <location>
        <begin position="1"/>
        <end position="27"/>
    </location>
</feature>
<evidence type="ECO:0000256" key="9">
    <source>
        <dbReference type="ARBA" id="ARBA00023136"/>
    </source>
</evidence>
<dbReference type="Pfam" id="PF02210">
    <property type="entry name" value="Laminin_G_2"/>
    <property type="match status" value="1"/>
</dbReference>
<keyword evidence="7" id="KW-0130">Cell adhesion</keyword>
<sequence>MALERHVKLWLLLLTLLPALLYVPVISDSTNGFAFQFTRKFYNVTVYENSPAKTYLRSIHKMGIYIENKSWDVRFRIVSGDDDNIFKAEEDTVGDFCFFRIRTKGGGSVMLNREVKDHYQLKVKAHIRGNENEAWTVIHVEVLDVNDLRPLFFPTSYSVNIAEDAALGASIAQVTATDADVGSSGEFYYRLHQASSQKNKLFAVHPTSGVIILTGKLDADHSSSHNLEIETVDRSLQPYGSNGMSSRAKMRIHVRRINRHAPVISIASHKPSPDGQDPIFGLLSVKDEDTGENGQIALVEIIAGDETGQFKVFHLSGEEFCIKAVDSIDWANHPFGFNLTLQARDKGTPPRSSSDKQLSIHGPRSAMGSMFVKAKYHVTISGFSPANTTVLMLKANSSVERLRYFIRKSPDSEFFQINEKTGLIVTAQCIMTIQKDSFEFEVGTDIGTAMATVLVSVAKVNRNPPVFEKMAYRISVDENVPVHTTVLQVHATDKDVGDDGYVTYSIANTHPLPFVIDTFSGIISTSSELDHETMSRLYHLRIRASDWGSPFRRESEVNVTIIHNNQNDNRPKFEKVDCTGTIPRNMAVGDTIDTVSAIDEDNLEVVRYHIISGNEKDLFELSETSGILKLKRFLKDVHFKSVKFSLKISASDGNKTAVPMFYNLTIINRPQSEKVLECRNTGVAKVFAEKLHEVAKLKEKLQADEAFLGVLSVNKHPPRFASPQPWKVEVQEGQAGGTMILDAQCFDPDSGFNGKLVYSLAGGNERGNFDIGVETGMLTVLTPLDREEFDHYVLNVTVYDLGQPQLAAWQLLTVIVLDANDCAPTFQFSSYHVTVREDTVKGTAILEVKAVDRDLGENGEVYYYLLSHKNVFHLDNLTGVLSILNPLDREVQAKYVLRVEARDRATREKQQSSVTTVEVNLMDVNDNAPQCLPGMFRTRVPEDLPIGTLIGRIEARDPDLGAGGQVFYDLQDQEKVYFELDRITGALRLATKLDFETRQFYNFTVQAKDQDLTRPLASTCHVELEVVDVDENVHTPLFPHFVEQGFVFENATLGTVVMKVNAIDEDLDRDGLVRYSIRDGSGLGVFSIQPQTGEIRTARRLDHETAWRYWLTVYATDQAVVPRFSTLEVYIEVGDVNDNAPQPTEAVYFASVPENSPEGVSVVQVQAFDPDTETSDGLIYDISSGNPQGFFSVNQDTGLVSTTARRLDREKQAEHKLEVTVTDTGTPPLRSVLHLLVHVQDVNDNNPSFPERSYKVSLPAHERSLRRELLFRVFASDADEGPNAELSYSIEEGNDEGKFFIEPTTGRVSSKEAFAVGEYNILTIKAVDNGRPQLSSTAKLHFNWIARPDPAETPVAFLDDFVSVTVMEDTPIGDMVTMLNTHAATIRVAQALDTEKTSVCNLTISASDGTSTATVEIRVLDINEHMPEFSMARYEVKVHEAAPPGHKLLQLNATDRDMSSKLTYTILGSSDTSGPGMFRLDYSTGWLSIAKSLDYETNRYHMLTVMSFKNDKCINRRALGGFDTNSLVMITLIPLFIVTMSLLLCKYMAMENVDYNLESVGSCCMILSTNLNKNHMFVSILCVCSAGNVGKSFSIDPVLGIISVAKELNQSVVSRYDIIARATDGGDPALSASTTITILVTISNNAAPKFSSKEYSAEISENAQPGMFVITVSAISRSSSNYELIDGNVRDVFEINSMSGVISLRDKLDFEKISSYNIIVQATNMAGRSTNTTVKVHLKDENDNAPTFVQSYYMGIISEAAPAKSVVLNDQNSPLVIKATDADSGPNSLLVYQIVESTARRCFSIDSSTGAIKTISKLDHESMSVFHFNVQVTDVGIPRLLADTPANVTVTVLDVNDSPPEFSEEIYETVLLIPTYKGVQVITLKASDPDTGLNSTLSYSITSGNVGNKFSIDLRTGAIVVQNRTNLRSRYELSVRVFDGKFSGSTLVKVTVQETTENGLKVATSYSADVVENTTDVKTLAVISTMGALTNEPLTFRILNPSVFFAMKSTAGVLQTTGIPFDREEQEIYEVVVEIRDVRSPPRIVHTIVSVNVVDVNDNSPIFANLPYYAIVQVDAQPGDLIYKVMAVDQDVKQNGQIRYFVETPDEYFKIDPSSGSITLLKTFNPGMSGKEFPLTVTAEDHGTPSLSSQVVVPITVINKAMPIFDRSFYSTRVAENVEPHTAVLHLQANSPEGLPLFFSITDGDPFNQFSMDFNTGTLTVLGSLDYETQSLFRLMARATDSLTGVYTEVPVDVTVEDINDNAPIFRQSSYSTVLSEAALIGTSVLRVSATDADAGSNQHLYYQIVDDGTNNSNCFYIDSGSGLILTSRFLDFEQVQVHHFKVRASDGSVPPLTSDIPVQIQVTDTNDNSPVFNQLLYEAFVSEVVPRGHFVTRVQASDADNCDTEKLRYSILSGNGDSNFVIDGKSGIISTLNLRKENMARQYQLNISVSDGVFTSTARVHINILSNNLHTPFFRQHEFMVHLPENPAIRTFVMQVQAEDEDMGHFSDLSYSITNQFAARRFTVDEIGQMFTISGELDRENAMERVIDINLMAMDGGGRAGYCTVKVVLTDKNDNSPQFGALEYRASMLANVPKGNPVLQVSAMDHDEGNNSVIEFSFIHKDPGTSEDILQIDSSSGVILTKESLVGLEGRRLSLFVKAEDRGAERRHTIVPLYVHILPEDITQLPAFPKTMYMFTVLENVDIGSTVGSVRLSSNESIRYHIAKGVLPESNSEEQFTVDANTGRLKVVKKLDYEVTRQYNFLLTATYQHENTPVHAQVPVTVIVRDVNDNSPTFESEFYNAMVMENLPIGTPVIQVRAMDLDFRGNGKVVYYLPHVADVFAVDRETGWIRTLQGLDRELQAEHTFRVSAQDLGNPAHQANSAVVRVHVVDSNDCPPQFSAGVYTGSVMEGVAPGQVIAVLRATDADLDDSSTHLVYYLTGGDPRGEFSIAKIQEEWTVHTKRPLDREHQEHYLLNVTATDGTFTSQAVVDVTVLDANDNDPVCHQLHYAVSVEEDTRPHERLLQVKASDVDEGDNAALHFSLSGPGGDAFHMNPNTGELFTLATLDREEQAAYTLIAVAKDGGGRSCQTEISVRLGDVNDNAPVFSSPHYDVSVSESTAVGSLLIHVQATDSDLELNRKVLYTMVDSAGGHFAIDQESGIVSLIKALDREERAIYNATVRATDQGISKQLFSEARISVTALDVNDSPPAFEHREYETVVPEDAALSTKLITVFAISQDQGRNAEITYSIIGGNQHKKFQINPKSGIITLAATLDYEASHDYYLTVQASDGGSPSLSGLATVSINVSDVNDHAPTFSRSSYSFLVVAFLLKVVAEDQDGPSNNQLMYSVESGNTNDLFYLDRYTGVLSVQRPLDREEVSGYSLIVAAVDNGTPSQSTTIIVNINISDINDNPPSFSEDTYRAVLQVPNVPETRIVKLLVNDLDATHNGPPFSFSIVSGDDGRRFRIDEEGVIYSAIIFGSAERQDFHLTVQATDSGRPSLSSTCEVIVSVTEESVHSPHIIPLEVVVVTTGDEFGRGVIGKVHATDQDAYDTLTYSLYSDRARLFTVNSRDGKIIAQGSLDVGQYNLTIAVSDGKHTVRDHVRVRVHQATESALLDSIVVRFADVTPEEFLATHLPSLQRFLRSQLKDYDVQMLSLQESSLSGALDVLLAPGRTSGMGWQRSKLQQVLRSNEPYLKNTTGLRLVQVVAKPCTLGHCPSHQCMQRASLDKSAMSAYSTARLSIIVPKHHLSAFCTCEGTEPPTSLQLLCFSSFIPGLSTLSFNGKSYVKYHLHERNLDSKNATLSFILLTMQPNGVLLYIRGSKHIIIVEVGLTSLQLRFNCGGSGFQRLKLSNLRVDDGYMHNVLLTFERTRAWLKVNSEEDSMRMSCASGGLNTLVMGMDFYLGGIVRNQQDARQVAHGDAIVSNGFNGCLESPILNGYLLPLQQSSSIIASREGSANLEYTCPFSGCGLGEPALVCSSLFFESSFPLLCLVSSSRLLFWFFLFPVFPSRCQARAFCGTPFECTNGARCIDSLEGPICLCQPGFSGLRCEFDVNECAVIETCKNGGTCQNTNGSFYCICTHGNSGRNCTKQGAVSSNKVWFHHLGLFTILLVVCFIAVCLLYFRRRICRCCQGNKNSTLMKTDIAASFPLTPKPCGLPANGRPTSREGTGIAYNPPQVPVRPMAYTPSMGGEPREHHKRSAAEGAQSTSNDFGLDGPHLGQRVVAVCSVAPHFLPPAASNSSFNLDCAHKTGWDVTCGCAVRRGTVPPRSLHQAEGHDAHDTAAEQRSLSSCQSDACDDNGLTWDTSDWMSPPLEEMDEFAEGDYYLGGCDVDNELPPQQDNLYVEDREVLQPLCREGVPRSPGLSVRNRPGFHPSQYLPPHAYPCEPAARRTARDYGLAFQRYDDEYAPLSVIPGFGQLACHDSEQVDEPDGAEEFPYSESTSGGVITRHHTQV</sequence>
<dbReference type="SUPFAM" id="SSF49899">
    <property type="entry name" value="Concanavalin A-like lectins/glucanases"/>
    <property type="match status" value="1"/>
</dbReference>
<feature type="compositionally biased region" description="Polar residues" evidence="14">
    <location>
        <begin position="4286"/>
        <end position="4295"/>
    </location>
</feature>
<keyword evidence="3 15" id="KW-0812">Transmembrane</keyword>
<feature type="disulfide bond" evidence="13">
    <location>
        <begin position="4041"/>
        <end position="4050"/>
    </location>
</feature>
<feature type="domain" description="Cadherin" evidence="19">
    <location>
        <begin position="2374"/>
        <end position="2475"/>
    </location>
</feature>
<dbReference type="PROSITE" id="PS00010">
    <property type="entry name" value="ASX_HYDROXYL"/>
    <property type="match status" value="1"/>
</dbReference>
<evidence type="ECO:0000256" key="10">
    <source>
        <dbReference type="ARBA" id="ARBA00023157"/>
    </source>
</evidence>